<proteinExistence type="predicted"/>
<dbReference type="AlphaFoldDB" id="U5VXP0"/>
<gene>
    <name evidence="2" type="ORF">AFR_16275</name>
</gene>
<evidence type="ECO:0000256" key="1">
    <source>
        <dbReference type="SAM" id="MobiDB-lite"/>
    </source>
</evidence>
<dbReference type="EMBL" id="CP006272">
    <property type="protein sequence ID" value="AGZ41537.1"/>
    <property type="molecule type" value="Genomic_DNA"/>
</dbReference>
<reference evidence="2 3" key="1">
    <citation type="journal article" date="2014" name="J. Biotechnol.">
        <title>Complete genome sequence of the actinobacterium Actinoplanes friuliensis HAG 010964, producer of the lipopeptide antibiotic friulimycin.</title>
        <authorList>
            <person name="Ruckert C."/>
            <person name="Szczepanowski R."/>
            <person name="Albersmeier A."/>
            <person name="Goesmann A."/>
            <person name="Fischer N."/>
            <person name="Steinkamper A."/>
            <person name="Puhler A."/>
            <person name="Biener R."/>
            <person name="Schwartz D."/>
            <person name="Kalinowski J."/>
        </authorList>
    </citation>
    <scope>NUCLEOTIDE SEQUENCE [LARGE SCALE GENOMIC DNA]</scope>
    <source>
        <strain evidence="2 3">DSM 7358</strain>
    </source>
</reference>
<organism evidence="2 3">
    <name type="scientific">Actinoplanes friuliensis DSM 7358</name>
    <dbReference type="NCBI Taxonomy" id="1246995"/>
    <lineage>
        <taxon>Bacteria</taxon>
        <taxon>Bacillati</taxon>
        <taxon>Actinomycetota</taxon>
        <taxon>Actinomycetes</taxon>
        <taxon>Micromonosporales</taxon>
        <taxon>Micromonosporaceae</taxon>
        <taxon>Actinoplanes</taxon>
    </lineage>
</organism>
<dbReference type="KEGG" id="afs:AFR_16275"/>
<accession>U5VXP0</accession>
<dbReference type="Proteomes" id="UP000017746">
    <property type="component" value="Chromosome"/>
</dbReference>
<protein>
    <submittedName>
        <fullName evidence="2">Uncharacterized protein</fullName>
    </submittedName>
</protein>
<sequence length="245" mass="26280">MLLVLALAVTGCDAPDSPTAGGSTATSARPAPSPSPSPSVPPPVVKPKVSKDTLNYFYKIALGAEYGDKVNVVIKWAQPVVTIKVDGSVSGSSRKCLNRVISDFNALTETTDLRITGNPGADIKFHFAPVSRFKKLEPEYVPGNDGFFYVTWRGDHTISSSTVLIRTTGISSSIRCHLIREELTQTMGLMSDSTEHTDSVFYGRYTPAPTKYSALDKRLIKLLYGGAVKPGDGKKEVARAVVVTG</sequence>
<dbReference type="STRING" id="1246995.AFR_16275"/>
<feature type="region of interest" description="Disordered" evidence="1">
    <location>
        <begin position="16"/>
        <end position="45"/>
    </location>
</feature>
<dbReference type="Pfam" id="PF11150">
    <property type="entry name" value="DUF2927"/>
    <property type="match status" value="1"/>
</dbReference>
<keyword evidence="3" id="KW-1185">Reference proteome</keyword>
<name>U5VXP0_9ACTN</name>
<dbReference type="InterPro" id="IPR021323">
    <property type="entry name" value="DUF2927"/>
</dbReference>
<evidence type="ECO:0000313" key="2">
    <source>
        <dbReference type="EMBL" id="AGZ41537.1"/>
    </source>
</evidence>
<dbReference type="PATRIC" id="fig|1246995.3.peg.3302"/>
<dbReference type="HOGENOM" id="CLU_098533_0_0_11"/>
<evidence type="ECO:0000313" key="3">
    <source>
        <dbReference type="Proteomes" id="UP000017746"/>
    </source>
</evidence>
<feature type="compositionally biased region" description="Pro residues" evidence="1">
    <location>
        <begin position="31"/>
        <end position="45"/>
    </location>
</feature>